<evidence type="ECO:0000313" key="2">
    <source>
        <dbReference type="EMBL" id="OSJ33137.1"/>
    </source>
</evidence>
<dbReference type="RefSeq" id="WP_085348306.1">
    <property type="nucleotide sequence ID" value="NZ_NAEX01000135.1"/>
</dbReference>
<name>A0ABX3X9C7_9BRAD</name>
<evidence type="ECO:0000313" key="3">
    <source>
        <dbReference type="Proteomes" id="UP000193884"/>
    </source>
</evidence>
<evidence type="ECO:0000256" key="1">
    <source>
        <dbReference type="SAM" id="MobiDB-lite"/>
    </source>
</evidence>
<dbReference type="Proteomes" id="UP000193884">
    <property type="component" value="Unassembled WGS sequence"/>
</dbReference>
<reference evidence="2 3" key="1">
    <citation type="submission" date="2017-03" db="EMBL/GenBank/DDBJ databases">
        <title>Whole genome sequences of fourteen strains of Bradyrhizobium canariense and one strain of Bradyrhizobium japonicum isolated from Lupinus (Papilionoideae: Genisteae) species in Algeria.</title>
        <authorList>
            <person name="Crovadore J."/>
            <person name="Chekireb D."/>
            <person name="Brachmann A."/>
            <person name="Chablais R."/>
            <person name="Cochard B."/>
            <person name="Lefort F."/>
        </authorList>
    </citation>
    <scope>NUCLEOTIDE SEQUENCE [LARGE SCALE GENOMIC DNA]</scope>
    <source>
        <strain evidence="2 3">UBMAN05</strain>
    </source>
</reference>
<comment type="caution">
    <text evidence="2">The sequence shown here is derived from an EMBL/GenBank/DDBJ whole genome shotgun (WGS) entry which is preliminary data.</text>
</comment>
<keyword evidence="3" id="KW-1185">Reference proteome</keyword>
<organism evidence="2 3">
    <name type="scientific">Bradyrhizobium canariense</name>
    <dbReference type="NCBI Taxonomy" id="255045"/>
    <lineage>
        <taxon>Bacteria</taxon>
        <taxon>Pseudomonadati</taxon>
        <taxon>Pseudomonadota</taxon>
        <taxon>Alphaproteobacteria</taxon>
        <taxon>Hyphomicrobiales</taxon>
        <taxon>Nitrobacteraceae</taxon>
        <taxon>Bradyrhizobium</taxon>
    </lineage>
</organism>
<protein>
    <submittedName>
        <fullName evidence="2">Uncharacterized protein</fullName>
    </submittedName>
</protein>
<accession>A0ABX3X9C7</accession>
<feature type="region of interest" description="Disordered" evidence="1">
    <location>
        <begin position="58"/>
        <end position="91"/>
    </location>
</feature>
<sequence length="91" mass="9513">MTNPNCPICFGTGFVCENHPDRAWSAEPGCQCGAGDPCACNTLPDIDAGIEEPDASHIIEDDGTPRDNALTEASLLPDVTLPNGRTSRAEG</sequence>
<proteinExistence type="predicted"/>
<gene>
    <name evidence="2" type="ORF">BST63_06030</name>
</gene>
<dbReference type="EMBL" id="NAFK01000137">
    <property type="protein sequence ID" value="OSJ33137.1"/>
    <property type="molecule type" value="Genomic_DNA"/>
</dbReference>